<evidence type="ECO:0000256" key="1">
    <source>
        <dbReference type="ARBA" id="ARBA00022722"/>
    </source>
</evidence>
<protein>
    <submittedName>
        <fullName evidence="7">S1/P1 Nuclease</fullName>
    </submittedName>
</protein>
<dbReference type="Pfam" id="PF02265">
    <property type="entry name" value="S1-P1_nuclease"/>
    <property type="match status" value="1"/>
</dbReference>
<dbReference type="CDD" id="cd10981">
    <property type="entry name" value="ZnPC_S1P1"/>
    <property type="match status" value="1"/>
</dbReference>
<dbReference type="SUPFAM" id="SSF48537">
    <property type="entry name" value="Phospholipase C/P1 nuclease"/>
    <property type="match status" value="1"/>
</dbReference>
<evidence type="ECO:0000256" key="4">
    <source>
        <dbReference type="ARBA" id="ARBA00022801"/>
    </source>
</evidence>
<keyword evidence="8" id="KW-1185">Reference proteome</keyword>
<accession>A0ABR7M9I0</accession>
<evidence type="ECO:0000313" key="7">
    <source>
        <dbReference type="EMBL" id="MBC6491671.1"/>
    </source>
</evidence>
<keyword evidence="5" id="KW-1015">Disulfide bond</keyword>
<sequence length="319" mass="37273">MKWILVAACLLSTGKLYCWGFYGHKKINEYAVYLLPPEMLVLYKPRIEYLRDHAVDADKRRYILKAEVPRHFIDMDKYGRFPFQELPRRWEEAAAKFTEDSLLAHGVLPWRIQQVMASLTKAFREKQFQSILKLSADLGHYIGDAHVPLHTSSNHNGQKTNQHGIHAFWESRLPELLADEEWDFYLEKAGYIQHPSEYIWSIILESAAAVDSVLYLEAAATADTHPDRKYAFEWRYQQVIRQYSTGFSKKYNQLLNGMVERRMRQSVRAVASFWYTAWVNAGQPDLSGYRESLSPVPGQLLDSLDWYWRNQPLKGKSCD</sequence>
<organism evidence="7 8">
    <name type="scientific">Flavihumibacter stibioxidans</name>
    <dbReference type="NCBI Taxonomy" id="1834163"/>
    <lineage>
        <taxon>Bacteria</taxon>
        <taxon>Pseudomonadati</taxon>
        <taxon>Bacteroidota</taxon>
        <taxon>Chitinophagia</taxon>
        <taxon>Chitinophagales</taxon>
        <taxon>Chitinophagaceae</taxon>
        <taxon>Flavihumibacter</taxon>
    </lineage>
</organism>
<dbReference type="EMBL" id="MBUA01000023">
    <property type="protein sequence ID" value="MBC6491671.1"/>
    <property type="molecule type" value="Genomic_DNA"/>
</dbReference>
<keyword evidence="6" id="KW-0325">Glycoprotein</keyword>
<keyword evidence="1" id="KW-0540">Nuclease</keyword>
<dbReference type="InterPro" id="IPR008947">
    <property type="entry name" value="PLipase_C/P1_nuclease_dom_sf"/>
</dbReference>
<keyword evidence="3" id="KW-0255">Endonuclease</keyword>
<name>A0ABR7M9I0_9BACT</name>
<evidence type="ECO:0000256" key="6">
    <source>
        <dbReference type="ARBA" id="ARBA00023180"/>
    </source>
</evidence>
<dbReference type="Proteomes" id="UP000765802">
    <property type="component" value="Unassembled WGS sequence"/>
</dbReference>
<keyword evidence="2" id="KW-0479">Metal-binding</keyword>
<evidence type="ECO:0000256" key="2">
    <source>
        <dbReference type="ARBA" id="ARBA00022723"/>
    </source>
</evidence>
<reference evidence="7 8" key="1">
    <citation type="submission" date="2016-07" db="EMBL/GenBank/DDBJ databases">
        <title>Genome analysis of Flavihumibacter stibioxidans YS-17.</title>
        <authorList>
            <person name="Shi K."/>
            <person name="Han Y."/>
            <person name="Wang G."/>
        </authorList>
    </citation>
    <scope>NUCLEOTIDE SEQUENCE [LARGE SCALE GENOMIC DNA]</scope>
    <source>
        <strain evidence="7 8">YS-17</strain>
    </source>
</reference>
<proteinExistence type="predicted"/>
<keyword evidence="4" id="KW-0378">Hydrolase</keyword>
<comment type="caution">
    <text evidence="7">The sequence shown here is derived from an EMBL/GenBank/DDBJ whole genome shotgun (WGS) entry which is preliminary data.</text>
</comment>
<gene>
    <name evidence="7" type="ORF">BC349_11470</name>
</gene>
<dbReference type="Gene3D" id="1.10.575.10">
    <property type="entry name" value="P1 Nuclease"/>
    <property type="match status" value="1"/>
</dbReference>
<evidence type="ECO:0000256" key="5">
    <source>
        <dbReference type="ARBA" id="ARBA00023157"/>
    </source>
</evidence>
<evidence type="ECO:0000313" key="8">
    <source>
        <dbReference type="Proteomes" id="UP000765802"/>
    </source>
</evidence>
<dbReference type="InterPro" id="IPR003154">
    <property type="entry name" value="S1/P1nuclease"/>
</dbReference>
<evidence type="ECO:0000256" key="3">
    <source>
        <dbReference type="ARBA" id="ARBA00022759"/>
    </source>
</evidence>